<dbReference type="EMBL" id="UZAU01000372">
    <property type="status" value="NOT_ANNOTATED_CDS"/>
    <property type="molecule type" value="Genomic_DNA"/>
</dbReference>
<reference evidence="1" key="2">
    <citation type="submission" date="2021-03" db="UniProtKB">
        <authorList>
            <consortium name="EnsemblPlants"/>
        </authorList>
    </citation>
    <scope>IDENTIFICATION</scope>
</reference>
<name>A0A803PBL0_CANSA</name>
<keyword evidence="2" id="KW-1185">Reference proteome</keyword>
<reference evidence="1" key="1">
    <citation type="submission" date="2018-11" db="EMBL/GenBank/DDBJ databases">
        <authorList>
            <person name="Grassa J C."/>
        </authorList>
    </citation>
    <scope>NUCLEOTIDE SEQUENCE [LARGE SCALE GENOMIC DNA]</scope>
</reference>
<dbReference type="EnsemblPlants" id="evm.model.04.1073">
    <property type="protein sequence ID" value="cds.evm.model.04.1073"/>
    <property type="gene ID" value="evm.TU.04.1073"/>
</dbReference>
<evidence type="ECO:0000313" key="1">
    <source>
        <dbReference type="EnsemblPlants" id="cds.evm.model.04.1073"/>
    </source>
</evidence>
<sequence length="136" mass="15374">MKKVGSKGDFAFHERCEALKLNHLSFADDVLLFCRGDYKSIILLLQGLKLFSGTSGLQPNKTKSTIYFSNMVDSDVARVMEASGFSKNRHHSDILVFPYAPKKYRDMSALFRQQEFGLGALGTFHLLEGLFSLIRF</sequence>
<organism evidence="1 2">
    <name type="scientific">Cannabis sativa</name>
    <name type="common">Hemp</name>
    <name type="synonym">Marijuana</name>
    <dbReference type="NCBI Taxonomy" id="3483"/>
    <lineage>
        <taxon>Eukaryota</taxon>
        <taxon>Viridiplantae</taxon>
        <taxon>Streptophyta</taxon>
        <taxon>Embryophyta</taxon>
        <taxon>Tracheophyta</taxon>
        <taxon>Spermatophyta</taxon>
        <taxon>Magnoliopsida</taxon>
        <taxon>eudicotyledons</taxon>
        <taxon>Gunneridae</taxon>
        <taxon>Pentapetalae</taxon>
        <taxon>rosids</taxon>
        <taxon>fabids</taxon>
        <taxon>Rosales</taxon>
        <taxon>Cannabaceae</taxon>
        <taxon>Cannabis</taxon>
    </lineage>
</organism>
<dbReference type="AlphaFoldDB" id="A0A803PBL0"/>
<dbReference type="Proteomes" id="UP000596661">
    <property type="component" value="Chromosome 4"/>
</dbReference>
<accession>A0A803PBL0</accession>
<protein>
    <recommendedName>
        <fullName evidence="3">Reverse transcriptase domain-containing protein</fullName>
    </recommendedName>
</protein>
<evidence type="ECO:0008006" key="3">
    <source>
        <dbReference type="Google" id="ProtNLM"/>
    </source>
</evidence>
<dbReference type="Gramene" id="evm.model.04.1073">
    <property type="protein sequence ID" value="cds.evm.model.04.1073"/>
    <property type="gene ID" value="evm.TU.04.1073"/>
</dbReference>
<proteinExistence type="predicted"/>
<evidence type="ECO:0000313" key="2">
    <source>
        <dbReference type="Proteomes" id="UP000596661"/>
    </source>
</evidence>